<keyword evidence="3 9" id="KW-0813">Transport</keyword>
<dbReference type="Gene3D" id="2.40.30.170">
    <property type="match status" value="1"/>
</dbReference>
<dbReference type="AlphaFoldDB" id="A0A8J7IRN7"/>
<feature type="domain" description="AprE-like beta-barrel" evidence="12">
    <location>
        <begin position="346"/>
        <end position="434"/>
    </location>
</feature>
<evidence type="ECO:0000256" key="2">
    <source>
        <dbReference type="ARBA" id="ARBA00009477"/>
    </source>
</evidence>
<dbReference type="NCBIfam" id="TIGR01843">
    <property type="entry name" value="type_I_hlyD"/>
    <property type="match status" value="1"/>
</dbReference>
<evidence type="ECO:0000259" key="12">
    <source>
        <dbReference type="Pfam" id="PF26002"/>
    </source>
</evidence>
<dbReference type="Pfam" id="PF25994">
    <property type="entry name" value="HH_AprE"/>
    <property type="match status" value="1"/>
</dbReference>
<proteinExistence type="inferred from homology"/>
<evidence type="ECO:0000259" key="11">
    <source>
        <dbReference type="Pfam" id="PF25994"/>
    </source>
</evidence>
<feature type="coiled-coil region" evidence="10">
    <location>
        <begin position="188"/>
        <end position="222"/>
    </location>
</feature>
<protein>
    <recommendedName>
        <fullName evidence="9">Membrane fusion protein (MFP) family protein</fullName>
    </recommendedName>
</protein>
<dbReference type="InterPro" id="IPR010129">
    <property type="entry name" value="T1SS_HlyD"/>
</dbReference>
<organism evidence="13 14">
    <name type="scientific">Sedimentitalea arenosa</name>
    <dbReference type="NCBI Taxonomy" id="2798803"/>
    <lineage>
        <taxon>Bacteria</taxon>
        <taxon>Pseudomonadati</taxon>
        <taxon>Pseudomonadota</taxon>
        <taxon>Alphaproteobacteria</taxon>
        <taxon>Rhodobacterales</taxon>
        <taxon>Paracoccaceae</taxon>
        <taxon>Sedimentitalea</taxon>
    </lineage>
</organism>
<keyword evidence="4 9" id="KW-1003">Cell membrane</keyword>
<evidence type="ECO:0000256" key="5">
    <source>
        <dbReference type="ARBA" id="ARBA00022519"/>
    </source>
</evidence>
<name>A0A8J7IRN7_9RHOB</name>
<dbReference type="Proteomes" id="UP000619079">
    <property type="component" value="Unassembled WGS sequence"/>
</dbReference>
<evidence type="ECO:0000256" key="7">
    <source>
        <dbReference type="ARBA" id="ARBA00022989"/>
    </source>
</evidence>
<keyword evidence="6 9" id="KW-0812">Transmembrane</keyword>
<evidence type="ECO:0000256" key="9">
    <source>
        <dbReference type="RuleBase" id="RU365093"/>
    </source>
</evidence>
<evidence type="ECO:0000256" key="4">
    <source>
        <dbReference type="ARBA" id="ARBA00022475"/>
    </source>
</evidence>
<gene>
    <name evidence="13" type="ORF">JF290_00255</name>
</gene>
<dbReference type="InterPro" id="IPR050739">
    <property type="entry name" value="MFP"/>
</dbReference>
<accession>A0A8J7IRN7</accession>
<evidence type="ECO:0000256" key="3">
    <source>
        <dbReference type="ARBA" id="ARBA00022448"/>
    </source>
</evidence>
<reference evidence="13" key="1">
    <citation type="submission" date="2020-12" db="EMBL/GenBank/DDBJ databases">
        <title>Sedimentitalea sp. nov., isolated from sand in Incheon.</title>
        <authorList>
            <person name="Kim W."/>
        </authorList>
    </citation>
    <scope>NUCLEOTIDE SEQUENCE</scope>
    <source>
        <strain evidence="13">CAU 1593</strain>
    </source>
</reference>
<dbReference type="Pfam" id="PF26002">
    <property type="entry name" value="Beta-barrel_AprE"/>
    <property type="match status" value="1"/>
</dbReference>
<comment type="caution">
    <text evidence="13">The sequence shown here is derived from an EMBL/GenBank/DDBJ whole genome shotgun (WGS) entry which is preliminary data.</text>
</comment>
<sequence>MSDELIPRRTTDPALPDKLPQTEAIVAAPPTRIGFLIFLLILLCSGLWGGLGIWAATAPLQSAVIAVGSFKVDGNLPAVQHLEGGLVRKLRVADGDHVHKGQVLLELETVVSTAQDRILMNELVNSLAVDARLEAEMRDHEAMTYSPELQLLVDNYAPFAELAETQRDLFVTNTEMWKGQAAILQERWNELQQQLQGQIARRDALQQRLEIVQTDLHDLKGLLDKGLVTKTRYTARRENEVALLGDLSVVDSQIEAVHQRISETSERILQVRRERAMRISAERQAIKQGIFDIRQRLIANDDVRERALVRAPVAGRVIGLKVNSPGEVIGEGQRLMQIVPSDAVIIAEGRVRPADVDQVSEGMQARVRLTAYNFRTTPPVDGTVRYVSADALSDEETGQEYYLAKIELSDEALASLPEVDVQAGMPAQIMIATGGQTVADYILGPVLSGVETAMRESD</sequence>
<dbReference type="PANTHER" id="PTHR30386:SF17">
    <property type="entry name" value="ALKALINE PROTEASE SECRETION PROTEIN APRE"/>
    <property type="match status" value="1"/>
</dbReference>
<evidence type="ECO:0000256" key="10">
    <source>
        <dbReference type="SAM" id="Coils"/>
    </source>
</evidence>
<evidence type="ECO:0000313" key="13">
    <source>
        <dbReference type="EMBL" id="MBJ6369942.1"/>
    </source>
</evidence>
<feature type="domain" description="AprE-like long alpha-helical hairpin" evidence="11">
    <location>
        <begin position="114"/>
        <end position="303"/>
    </location>
</feature>
<dbReference type="InterPro" id="IPR058781">
    <property type="entry name" value="HH_AprE-like"/>
</dbReference>
<keyword evidence="7 9" id="KW-1133">Transmembrane helix</keyword>
<comment type="subcellular location">
    <subcellularLocation>
        <location evidence="1 9">Cell inner membrane</location>
        <topology evidence="1 9">Single-pass membrane protein</topology>
    </subcellularLocation>
</comment>
<dbReference type="GO" id="GO:0005886">
    <property type="term" value="C:plasma membrane"/>
    <property type="evidence" value="ECO:0007669"/>
    <property type="project" value="UniProtKB-SubCell"/>
</dbReference>
<dbReference type="InterPro" id="IPR058982">
    <property type="entry name" value="Beta-barrel_AprE"/>
</dbReference>
<dbReference type="GO" id="GO:0015031">
    <property type="term" value="P:protein transport"/>
    <property type="evidence" value="ECO:0007669"/>
    <property type="project" value="InterPro"/>
</dbReference>
<keyword evidence="5 9" id="KW-0997">Cell inner membrane</keyword>
<keyword evidence="8 9" id="KW-0472">Membrane</keyword>
<comment type="similarity">
    <text evidence="2 9">Belongs to the membrane fusion protein (MFP) (TC 8.A.1) family.</text>
</comment>
<keyword evidence="10" id="KW-0175">Coiled coil</keyword>
<evidence type="ECO:0000256" key="6">
    <source>
        <dbReference type="ARBA" id="ARBA00022692"/>
    </source>
</evidence>
<dbReference type="EMBL" id="JAELVR010000001">
    <property type="protein sequence ID" value="MBJ6369942.1"/>
    <property type="molecule type" value="Genomic_DNA"/>
</dbReference>
<dbReference type="PANTHER" id="PTHR30386">
    <property type="entry name" value="MEMBRANE FUSION SUBUNIT OF EMRAB-TOLC MULTIDRUG EFFLUX PUMP"/>
    <property type="match status" value="1"/>
</dbReference>
<evidence type="ECO:0000256" key="1">
    <source>
        <dbReference type="ARBA" id="ARBA00004377"/>
    </source>
</evidence>
<keyword evidence="14" id="KW-1185">Reference proteome</keyword>
<dbReference type="RefSeq" id="WP_199022712.1">
    <property type="nucleotide sequence ID" value="NZ_JAELVR010000001.1"/>
</dbReference>
<evidence type="ECO:0000313" key="14">
    <source>
        <dbReference type="Proteomes" id="UP000619079"/>
    </source>
</evidence>
<feature type="transmembrane region" description="Helical" evidence="9">
    <location>
        <begin position="33"/>
        <end position="56"/>
    </location>
</feature>
<evidence type="ECO:0000256" key="8">
    <source>
        <dbReference type="ARBA" id="ARBA00023136"/>
    </source>
</evidence>
<dbReference type="PRINTS" id="PR01490">
    <property type="entry name" value="RTXTOXIND"/>
</dbReference>